<organism evidence="1 2">
    <name type="scientific">Byssochlamys spectabilis</name>
    <name type="common">Paecilomyces variotii</name>
    <dbReference type="NCBI Taxonomy" id="264951"/>
    <lineage>
        <taxon>Eukaryota</taxon>
        <taxon>Fungi</taxon>
        <taxon>Dikarya</taxon>
        <taxon>Ascomycota</taxon>
        <taxon>Pezizomycotina</taxon>
        <taxon>Eurotiomycetes</taxon>
        <taxon>Eurotiomycetidae</taxon>
        <taxon>Eurotiales</taxon>
        <taxon>Thermoascaceae</taxon>
        <taxon>Paecilomyces</taxon>
    </lineage>
</organism>
<keyword evidence="2" id="KW-1185">Reference proteome</keyword>
<gene>
    <name evidence="1" type="ORF">C8Q69DRAFT_464955</name>
</gene>
<name>A0A443HWZ4_BYSSP</name>
<evidence type="ECO:0000313" key="1">
    <source>
        <dbReference type="EMBL" id="RWQ96356.1"/>
    </source>
</evidence>
<accession>A0A443HWZ4</accession>
<dbReference type="AlphaFoldDB" id="A0A443HWZ4"/>
<sequence length="99" mass="11202">MYLFCIGNSSLASLAIIYRSVRANDHDTYLRCSMKHISGKDCPKNKNNNVETKNTYPHAYSTSYCTRCYYRGILACSTQGIYRAIDFHPSHALQHDSAG</sequence>
<proteinExistence type="predicted"/>
<reference evidence="1 2" key="1">
    <citation type="journal article" date="2018" name="Front. Microbiol.">
        <title>Genomic and genetic insights into a cosmopolitan fungus, Paecilomyces variotii (Eurotiales).</title>
        <authorList>
            <person name="Urquhart A.S."/>
            <person name="Mondo S.J."/>
            <person name="Makela M.R."/>
            <person name="Hane J.K."/>
            <person name="Wiebenga A."/>
            <person name="He G."/>
            <person name="Mihaltcheva S."/>
            <person name="Pangilinan J."/>
            <person name="Lipzen A."/>
            <person name="Barry K."/>
            <person name="de Vries R.P."/>
            <person name="Grigoriev I.V."/>
            <person name="Idnurm A."/>
        </authorList>
    </citation>
    <scope>NUCLEOTIDE SEQUENCE [LARGE SCALE GENOMIC DNA]</scope>
    <source>
        <strain evidence="1 2">CBS 101075</strain>
    </source>
</reference>
<dbReference type="VEuPathDB" id="FungiDB:C8Q69DRAFT_464955"/>
<protein>
    <submittedName>
        <fullName evidence="1">Uncharacterized protein</fullName>
    </submittedName>
</protein>
<dbReference type="RefSeq" id="XP_028486001.1">
    <property type="nucleotide sequence ID" value="XM_028630460.1"/>
</dbReference>
<dbReference type="EMBL" id="RCNU01000004">
    <property type="protein sequence ID" value="RWQ96356.1"/>
    <property type="molecule type" value="Genomic_DNA"/>
</dbReference>
<dbReference type="Proteomes" id="UP000283841">
    <property type="component" value="Unassembled WGS sequence"/>
</dbReference>
<dbReference type="GeneID" id="39599737"/>
<evidence type="ECO:0000313" key="2">
    <source>
        <dbReference type="Proteomes" id="UP000283841"/>
    </source>
</evidence>
<comment type="caution">
    <text evidence="1">The sequence shown here is derived from an EMBL/GenBank/DDBJ whole genome shotgun (WGS) entry which is preliminary data.</text>
</comment>